<dbReference type="Proteomes" id="UP000006038">
    <property type="component" value="Chromosome 5"/>
</dbReference>
<dbReference type="Gramene" id="OB05G26640.1">
    <property type="protein sequence ID" value="OB05G26640.1"/>
    <property type="gene ID" value="OB05G26640"/>
</dbReference>
<dbReference type="EnsemblPlants" id="OB05G26640.1">
    <property type="protein sequence ID" value="OB05G26640.1"/>
    <property type="gene ID" value="OB05G26640"/>
</dbReference>
<feature type="region of interest" description="Disordered" evidence="1">
    <location>
        <begin position="61"/>
        <end position="89"/>
    </location>
</feature>
<proteinExistence type="predicted"/>
<keyword evidence="3" id="KW-1185">Reference proteome</keyword>
<dbReference type="AlphaFoldDB" id="J3M7U0"/>
<evidence type="ECO:0000256" key="1">
    <source>
        <dbReference type="SAM" id="MobiDB-lite"/>
    </source>
</evidence>
<dbReference type="HOGENOM" id="CLU_158294_1_0_1"/>
<organism evidence="2">
    <name type="scientific">Oryza brachyantha</name>
    <name type="common">malo sina</name>
    <dbReference type="NCBI Taxonomy" id="4533"/>
    <lineage>
        <taxon>Eukaryota</taxon>
        <taxon>Viridiplantae</taxon>
        <taxon>Streptophyta</taxon>
        <taxon>Embryophyta</taxon>
        <taxon>Tracheophyta</taxon>
        <taxon>Spermatophyta</taxon>
        <taxon>Magnoliopsida</taxon>
        <taxon>Liliopsida</taxon>
        <taxon>Poales</taxon>
        <taxon>Poaceae</taxon>
        <taxon>BOP clade</taxon>
        <taxon>Oryzoideae</taxon>
        <taxon>Oryzeae</taxon>
        <taxon>Oryzinae</taxon>
        <taxon>Oryza</taxon>
    </lineage>
</organism>
<reference evidence="2" key="1">
    <citation type="journal article" date="2013" name="Nat. Commun.">
        <title>Whole-genome sequencing of Oryza brachyantha reveals mechanisms underlying Oryza genome evolution.</title>
        <authorList>
            <person name="Chen J."/>
            <person name="Huang Q."/>
            <person name="Gao D."/>
            <person name="Wang J."/>
            <person name="Lang Y."/>
            <person name="Liu T."/>
            <person name="Li B."/>
            <person name="Bai Z."/>
            <person name="Luis Goicoechea J."/>
            <person name="Liang C."/>
            <person name="Chen C."/>
            <person name="Zhang W."/>
            <person name="Sun S."/>
            <person name="Liao Y."/>
            <person name="Zhang X."/>
            <person name="Yang L."/>
            <person name="Song C."/>
            <person name="Wang M."/>
            <person name="Shi J."/>
            <person name="Liu G."/>
            <person name="Liu J."/>
            <person name="Zhou H."/>
            <person name="Zhou W."/>
            <person name="Yu Q."/>
            <person name="An N."/>
            <person name="Chen Y."/>
            <person name="Cai Q."/>
            <person name="Wang B."/>
            <person name="Liu B."/>
            <person name="Min J."/>
            <person name="Huang Y."/>
            <person name="Wu H."/>
            <person name="Li Z."/>
            <person name="Zhang Y."/>
            <person name="Yin Y."/>
            <person name="Song W."/>
            <person name="Jiang J."/>
            <person name="Jackson S.A."/>
            <person name="Wing R.A."/>
            <person name="Wang J."/>
            <person name="Chen M."/>
        </authorList>
    </citation>
    <scope>NUCLEOTIDE SEQUENCE [LARGE SCALE GENOMIC DNA]</scope>
    <source>
        <strain evidence="2">cv. IRGC 101232</strain>
    </source>
</reference>
<evidence type="ECO:0000313" key="3">
    <source>
        <dbReference type="Proteomes" id="UP000006038"/>
    </source>
</evidence>
<dbReference type="PANTHER" id="PTHR34670">
    <property type="entry name" value="EXPRESSED PROTEIN"/>
    <property type="match status" value="1"/>
</dbReference>
<dbReference type="eggNOG" id="ENOG502S85M">
    <property type="taxonomic scope" value="Eukaryota"/>
</dbReference>
<dbReference type="OMA" id="GRYQQQA"/>
<sequence length="89" mass="9866">MEGFIPFIYKAIVQYKKEGQVSLGDLFFDEPSPSTSYFRLPGDSGRYQQQAAMMGGLFSQTTAADSDAPPRRSPLRCTVHHRRSAPVAP</sequence>
<protein>
    <submittedName>
        <fullName evidence="2">Uncharacterized protein</fullName>
    </submittedName>
</protein>
<dbReference type="PANTHER" id="PTHR34670:SF8">
    <property type="entry name" value="EXPRESSED PROTEIN"/>
    <property type="match status" value="1"/>
</dbReference>
<evidence type="ECO:0000313" key="2">
    <source>
        <dbReference type="EnsemblPlants" id="OB05G26640.1"/>
    </source>
</evidence>
<accession>J3M7U0</accession>
<name>J3M7U0_ORYBR</name>
<reference evidence="2" key="2">
    <citation type="submission" date="2013-04" db="UniProtKB">
        <authorList>
            <consortium name="EnsemblPlants"/>
        </authorList>
    </citation>
    <scope>IDENTIFICATION</scope>
</reference>
<feature type="compositionally biased region" description="Basic residues" evidence="1">
    <location>
        <begin position="78"/>
        <end position="89"/>
    </location>
</feature>